<dbReference type="InParanoid" id="E6W779"/>
<dbReference type="STRING" id="653733.Selin_1513"/>
<dbReference type="AlphaFoldDB" id="E6W779"/>
<reference evidence="1 2" key="1">
    <citation type="submission" date="2010-12" db="EMBL/GenBank/DDBJ databases">
        <title>Complete sequence of Desulfurispirillum indicum S5.</title>
        <authorList>
            <consortium name="US DOE Joint Genome Institute"/>
            <person name="Lucas S."/>
            <person name="Copeland A."/>
            <person name="Lapidus A."/>
            <person name="Cheng J.-F."/>
            <person name="Goodwin L."/>
            <person name="Pitluck S."/>
            <person name="Chertkov O."/>
            <person name="Held B."/>
            <person name="Detter J.C."/>
            <person name="Han C."/>
            <person name="Tapia R."/>
            <person name="Land M."/>
            <person name="Hauser L."/>
            <person name="Kyrpides N."/>
            <person name="Ivanova N."/>
            <person name="Mikhailova N."/>
            <person name="Haggblom M."/>
            <person name="Rauschenbach I."/>
            <person name="Bini E."/>
            <person name="Woyke T."/>
        </authorList>
    </citation>
    <scope>NUCLEOTIDE SEQUENCE [LARGE SCALE GENOMIC DNA]</scope>
    <source>
        <strain evidence="2">ATCC BAA-1389 / DSM 22839 / S5</strain>
    </source>
</reference>
<evidence type="ECO:0000313" key="1">
    <source>
        <dbReference type="EMBL" id="ADU66246.1"/>
    </source>
</evidence>
<evidence type="ECO:0000313" key="2">
    <source>
        <dbReference type="Proteomes" id="UP000002572"/>
    </source>
</evidence>
<protein>
    <submittedName>
        <fullName evidence="1">Uncharacterized protein</fullName>
    </submittedName>
</protein>
<organism evidence="1 2">
    <name type="scientific">Desulfurispirillum indicum (strain ATCC BAA-1389 / DSM 22839 / S5)</name>
    <dbReference type="NCBI Taxonomy" id="653733"/>
    <lineage>
        <taxon>Bacteria</taxon>
        <taxon>Pseudomonadati</taxon>
        <taxon>Chrysiogenota</taxon>
        <taxon>Chrysiogenia</taxon>
        <taxon>Chrysiogenales</taxon>
        <taxon>Chrysiogenaceae</taxon>
        <taxon>Desulfurispirillum</taxon>
    </lineage>
</organism>
<name>E6W779_DESIS</name>
<dbReference type="EMBL" id="CP002432">
    <property type="protein sequence ID" value="ADU66246.1"/>
    <property type="molecule type" value="Genomic_DNA"/>
</dbReference>
<dbReference type="HOGENOM" id="CLU_1831931_0_0_0"/>
<proteinExistence type="predicted"/>
<keyword evidence="2" id="KW-1185">Reference proteome</keyword>
<dbReference type="Proteomes" id="UP000002572">
    <property type="component" value="Chromosome"/>
</dbReference>
<gene>
    <name evidence="1" type="ordered locus">Selin_1513</name>
</gene>
<sequence length="140" mass="15495">MRSPVPGKRAAEKDSTGGRFCATLGGSKVAKKLIDKARAMSRNAVCAEPFWPSQYGIQVGADNLPLRGAKLQFEVFEYKKDNSLSQIRWERREDDSQIHCPHGVFAAFPASRVSAVNGRETDFTLLDLYSFACIRGQISP</sequence>
<accession>E6W779</accession>
<dbReference type="KEGG" id="din:Selin_1513"/>